<comment type="cofactor">
    <cofactor evidence="1">
        <name>Mg(2+)</name>
        <dbReference type="ChEBI" id="CHEBI:18420"/>
    </cofactor>
</comment>
<evidence type="ECO:0000313" key="5">
    <source>
        <dbReference type="EMBL" id="PIN14250.1"/>
    </source>
</evidence>
<feature type="domain" description="Terpene synthase metal-binding" evidence="4">
    <location>
        <begin position="208"/>
        <end position="429"/>
    </location>
</feature>
<protein>
    <submittedName>
        <fullName evidence="5">Exo-alpha-bergamotene synthase</fullName>
        <ecNumber evidence="5">4.2.3.81</ecNumber>
    </submittedName>
</protein>
<dbReference type="OrthoDB" id="1936865at2759"/>
<dbReference type="InterPro" id="IPR008949">
    <property type="entry name" value="Isoprenoid_synthase_dom_sf"/>
</dbReference>
<feature type="domain" description="Terpene synthase N-terminal" evidence="3">
    <location>
        <begin position="5"/>
        <end position="147"/>
    </location>
</feature>
<dbReference type="InterPro" id="IPR036965">
    <property type="entry name" value="Terpene_synth_N_sf"/>
</dbReference>
<dbReference type="InterPro" id="IPR008930">
    <property type="entry name" value="Terpenoid_cyclase/PrenylTrfase"/>
</dbReference>
<dbReference type="Gene3D" id="1.10.600.10">
    <property type="entry name" value="Farnesyl Diphosphate Synthase"/>
    <property type="match status" value="1"/>
</dbReference>
<reference evidence="6" key="1">
    <citation type="journal article" date="2018" name="Gigascience">
        <title>Genome assembly of the Pink Ipe (Handroanthus impetiginosus, Bignoniaceae), a highly valued, ecologically keystone Neotropical timber forest tree.</title>
        <authorList>
            <person name="Silva-Junior O.B."/>
            <person name="Grattapaglia D."/>
            <person name="Novaes E."/>
            <person name="Collevatti R.G."/>
        </authorList>
    </citation>
    <scope>NUCLEOTIDE SEQUENCE [LARGE SCALE GENOMIC DNA]</scope>
    <source>
        <strain evidence="6">cv. UFG-1</strain>
    </source>
</reference>
<accession>A0A2G9HAC3</accession>
<dbReference type="GO" id="GO:0016102">
    <property type="term" value="P:diterpenoid biosynthetic process"/>
    <property type="evidence" value="ECO:0007669"/>
    <property type="project" value="InterPro"/>
</dbReference>
<keyword evidence="5" id="KW-0456">Lyase</keyword>
<dbReference type="Pfam" id="PF01397">
    <property type="entry name" value="Terpene_synth"/>
    <property type="match status" value="1"/>
</dbReference>
<dbReference type="SFLD" id="SFLDG01019">
    <property type="entry name" value="Terpene_Cyclase_Like_1_C_Termi"/>
    <property type="match status" value="1"/>
</dbReference>
<keyword evidence="6" id="KW-1185">Reference proteome</keyword>
<comment type="caution">
    <text evidence="5">The sequence shown here is derived from an EMBL/GenBank/DDBJ whole genome shotgun (WGS) entry which is preliminary data.</text>
</comment>
<dbReference type="EMBL" id="NKXS01002320">
    <property type="protein sequence ID" value="PIN14250.1"/>
    <property type="molecule type" value="Genomic_DNA"/>
</dbReference>
<dbReference type="CDD" id="cd00684">
    <property type="entry name" value="Terpene_cyclase_plant_C1"/>
    <property type="match status" value="1"/>
</dbReference>
<dbReference type="SUPFAM" id="SSF48576">
    <property type="entry name" value="Terpenoid synthases"/>
    <property type="match status" value="1"/>
</dbReference>
<dbReference type="InterPro" id="IPR001906">
    <property type="entry name" value="Terpene_synth_N"/>
</dbReference>
<name>A0A2G9HAC3_9LAMI</name>
<dbReference type="InterPro" id="IPR044814">
    <property type="entry name" value="Terpene_cyclase_plant_C1"/>
</dbReference>
<evidence type="ECO:0000256" key="2">
    <source>
        <dbReference type="ARBA" id="ARBA00022723"/>
    </source>
</evidence>
<evidence type="ECO:0000259" key="3">
    <source>
        <dbReference type="Pfam" id="PF01397"/>
    </source>
</evidence>
<evidence type="ECO:0000256" key="1">
    <source>
        <dbReference type="ARBA" id="ARBA00001946"/>
    </source>
</evidence>
<dbReference type="EC" id="4.2.3.81" evidence="5"/>
<dbReference type="Pfam" id="PF03936">
    <property type="entry name" value="Terpene_synth_C"/>
    <property type="match status" value="1"/>
</dbReference>
<dbReference type="AlphaFoldDB" id="A0A2G9HAC3"/>
<evidence type="ECO:0000259" key="4">
    <source>
        <dbReference type="Pfam" id="PF03936"/>
    </source>
</evidence>
<evidence type="ECO:0000313" key="6">
    <source>
        <dbReference type="Proteomes" id="UP000231279"/>
    </source>
</evidence>
<dbReference type="FunFam" id="1.50.10.130:FF:000001">
    <property type="entry name" value="Isoprene synthase, chloroplastic"/>
    <property type="match status" value="1"/>
</dbReference>
<dbReference type="GO" id="GO:0010333">
    <property type="term" value="F:terpene synthase activity"/>
    <property type="evidence" value="ECO:0007669"/>
    <property type="project" value="InterPro"/>
</dbReference>
<dbReference type="PANTHER" id="PTHR31225:SF256">
    <property type="entry name" value="(-)-ALPHA-TERPINEOL SYNTHASE-LIKE"/>
    <property type="match status" value="1"/>
</dbReference>
<dbReference type="SFLD" id="SFLDS00005">
    <property type="entry name" value="Isoprenoid_Synthase_Type_I"/>
    <property type="match status" value="1"/>
</dbReference>
<dbReference type="InterPro" id="IPR050148">
    <property type="entry name" value="Terpene_synthase-like"/>
</dbReference>
<dbReference type="Gene3D" id="1.50.10.130">
    <property type="entry name" value="Terpene synthase, N-terminal domain"/>
    <property type="match status" value="1"/>
</dbReference>
<dbReference type="InterPro" id="IPR005630">
    <property type="entry name" value="Terpene_synthase_metal-bd"/>
</dbReference>
<dbReference type="PANTHER" id="PTHR31225">
    <property type="entry name" value="OS04G0344100 PROTEIN-RELATED"/>
    <property type="match status" value="1"/>
</dbReference>
<dbReference type="FunFam" id="1.10.600.10:FF:000007">
    <property type="entry name" value="Isoprene synthase, chloroplastic"/>
    <property type="match status" value="1"/>
</dbReference>
<organism evidence="5 6">
    <name type="scientific">Handroanthus impetiginosus</name>
    <dbReference type="NCBI Taxonomy" id="429701"/>
    <lineage>
        <taxon>Eukaryota</taxon>
        <taxon>Viridiplantae</taxon>
        <taxon>Streptophyta</taxon>
        <taxon>Embryophyta</taxon>
        <taxon>Tracheophyta</taxon>
        <taxon>Spermatophyta</taxon>
        <taxon>Magnoliopsida</taxon>
        <taxon>eudicotyledons</taxon>
        <taxon>Gunneridae</taxon>
        <taxon>Pentapetalae</taxon>
        <taxon>asterids</taxon>
        <taxon>lamiids</taxon>
        <taxon>Lamiales</taxon>
        <taxon>Bignoniaceae</taxon>
        <taxon>Crescentiina</taxon>
        <taxon>Tabebuia alliance</taxon>
        <taxon>Handroanthus</taxon>
    </lineage>
</organism>
<gene>
    <name evidence="5" type="ORF">CDL12_13109</name>
</gene>
<dbReference type="Proteomes" id="UP000231279">
    <property type="component" value="Unassembled WGS sequence"/>
</dbReference>
<dbReference type="STRING" id="429701.A0A2G9HAC3"/>
<sequence length="487" mass="56346">MDGTKDQLDQLKLIDDLQRLDISKHFDDQIRIILDNIFPQTIKHCRDEHLEKDLYATALQFRLLRQHGYHVPQEVFYSFMDDVGNCKMCLCGDLKGILCLYEASFLSVEGETILDLAKDFLAYHLRELIRLEQITDMALAELVKHALELPLHWRVKKLEAKWFINFYESGPDANPILLELAKLDFNMVQAQYQDDIKHMSKWYEDTGGLQKKLSFARYRLAECFLLAIGFALEPHLGDARKILTKGAIFVTIIDDIYDVYGTLKELQVFTETIERWDINELDRLPEYMRICFLALFNFANELAYDILRDQGVNIIPNLKNLYHDGYFPSINEYLNTAWISSSGPVALFHTYFITTNPINKKELQYLEQYPGIIRWTSMVLRLVNDLGTTTDEMKKGDVPKSIQCYMEETDCSGEDAHGYIRNLIDMALKRMDKDILKENPVRGFGATVMNVARIILCIYQHGDGFGSPHSETKKNMVSLIVNLISMS</sequence>
<dbReference type="GO" id="GO:0000287">
    <property type="term" value="F:magnesium ion binding"/>
    <property type="evidence" value="ECO:0007669"/>
    <property type="project" value="InterPro"/>
</dbReference>
<dbReference type="InterPro" id="IPR034741">
    <property type="entry name" value="Terpene_cyclase-like_1_C"/>
</dbReference>
<proteinExistence type="predicted"/>
<keyword evidence="2" id="KW-0479">Metal-binding</keyword>
<dbReference type="SUPFAM" id="SSF48239">
    <property type="entry name" value="Terpenoid cyclases/Protein prenyltransferases"/>
    <property type="match status" value="1"/>
</dbReference>